<evidence type="ECO:0000313" key="3">
    <source>
        <dbReference type="Proteomes" id="UP000201785"/>
    </source>
</evidence>
<gene>
    <name evidence="2" type="ORF">Blue_176</name>
</gene>
<feature type="domain" description="DUF4815" evidence="1">
    <location>
        <begin position="11"/>
        <end position="625"/>
    </location>
</feature>
<dbReference type="Pfam" id="PF16075">
    <property type="entry name" value="DUF4815"/>
    <property type="match status" value="1"/>
</dbReference>
<dbReference type="EMBL" id="KU577463">
    <property type="protein sequence ID" value="AMO25999.1"/>
    <property type="molecule type" value="Genomic_DNA"/>
</dbReference>
<dbReference type="KEGG" id="vg:29081955"/>
<dbReference type="Proteomes" id="UP000201785">
    <property type="component" value="Segment"/>
</dbReference>
<sequence length="1169" mass="129317">MADILDLSGKPYYDRFKSTSDRSKVLFRADRPLQQAELNELQSYLENNTRRLGDSIFADGAIQTGMAFNYDNKENPTKITIEDGLIYLAGQIRTFKKQTINFANTGRENIGVKVIQSVVTSNDDPTLLDQTQNAPSYLSPGADRLAEQVVLTYNDDATPTIYHFEGGKLFIEPDRPEFSHINTVMAQRDWESLGSYQVEGFEMWAEKGRDAETVDVIVDKGLAYVLGYRISKPTSTRLAIKKSNGFRTILQETSTYDMAKAKVTVGSSFVKKVNNVIGRTASPSGGVVVSKGVADGRDALPGQYTNIDPTTVSVYKESPAVVYTQGKDYKIVQDSGIQYIDWNTGIAGNPIEPTPGDAYKLSFEYDRVMVLGTDYKVVTTPFGDDIPGATTDVVFSGMAGVKPKDKGAVRIDYDYYLSREDIVTLDAAGNFTVIEGQPDREGATQQPENRDPLTLKIGNIHVYPYSDFARAKNTAVMRLRMEDLQRLKTRVENIEYNQAIILLEKQATKTQDPLTLRGVVADAFTDFSKLDSELSSVSFSFDDAHITLSTKTPDDQKVRPKFMDNESVSHSWGRLVTAPFTEIKEISQPLATSAWNVNPYQVYNKQGVLKLTPESDNWIDEQRVTLYEEDHITTDINRWWAHAGEGDPAGKLSDWNKWLVDNSSLTGGSEWNESSLGWQKNDKAEGVIWQSGQTTRNEVIEYMRSIEVSFAATNLQPNENNLFLTFDGVKVSVQATGATAPGTDPGTLRSNAQGEASGKFMIPANVRTGTREVTLQNKNNLATATFTAQGTAKITTDTITKTRVTFNLYDPLAQSFAFQQARVVSSVGVYFGSKSTKDNIVMQVRGLSDGGLPNRTIYAERVLTPDKIKVSADASLETRIALDDPLMVKPGEGYCIVFITDSADYTMWCGTLGEKTLVSNQTVTSQPYVNGVLFSSSNAVSWTVHQETDMKFNIYTAEFAEEGIIEFDTMKGIDSNGILLMASFLTPENTGCAWEVKIVNAADVNTVSIDSVPWLPLINYAGIQTPFVVGLAKLRAKFKSNRYISPMLALDDLLFVNFVSATKGDYVTKTVDQTEAPFNQITMSYSSATPAGTRVKPFYSLDQGATWKAFTANPTAAKQSGEFMRYTYVERLAGSAVNKSVKYKLTLEGDNRFLRPRVKQFTALTTDAI</sequence>
<evidence type="ECO:0000313" key="2">
    <source>
        <dbReference type="EMBL" id="AMO25999.1"/>
    </source>
</evidence>
<dbReference type="InterPro" id="IPR032096">
    <property type="entry name" value="DUF4815"/>
</dbReference>
<proteinExistence type="predicted"/>
<dbReference type="GeneID" id="29081955"/>
<accession>A0A140HLY7</accession>
<dbReference type="OrthoDB" id="1004at10239"/>
<reference evidence="2 3" key="1">
    <citation type="journal article" date="2016" name="Genome Announc.">
        <title>Complete Genome Sequence of Bacteriophage Deep-Blue Infecting Emetic Bacillus cereus.</title>
        <authorList>
            <person name="Hock L."/>
            <person name="Gillis A."/>
            <person name="Mahillon J."/>
        </authorList>
    </citation>
    <scope>NUCLEOTIDE SEQUENCE [LARGE SCALE GENOMIC DNA]</scope>
</reference>
<keyword evidence="3" id="KW-1185">Reference proteome</keyword>
<name>A0A140HLY7_9CAUD</name>
<dbReference type="RefSeq" id="YP_009285488.1">
    <property type="nucleotide sequence ID" value="NC_031056.1"/>
</dbReference>
<protein>
    <recommendedName>
        <fullName evidence="1">DUF4815 domain-containing protein</fullName>
    </recommendedName>
</protein>
<organism evidence="2 3">
    <name type="scientific">Bacillus phage Deep Blue</name>
    <dbReference type="NCBI Taxonomy" id="1792245"/>
    <lineage>
        <taxon>Viruses</taxon>
        <taxon>Duplodnaviria</taxon>
        <taxon>Heunggongvirae</taxon>
        <taxon>Uroviricota</taxon>
        <taxon>Caudoviricetes</taxon>
        <taxon>Herelleviridae</taxon>
        <taxon>Bastillevirinae</taxon>
        <taxon>Caeruleovirus</taxon>
        <taxon>Caeruleovirus deepblue</taxon>
    </lineage>
</organism>
<evidence type="ECO:0000259" key="1">
    <source>
        <dbReference type="Pfam" id="PF16075"/>
    </source>
</evidence>